<comment type="caution">
    <text evidence="2">The sequence shown here is derived from an EMBL/GenBank/DDBJ whole genome shotgun (WGS) entry which is preliminary data.</text>
</comment>
<gene>
    <name evidence="2" type="ORF">CAUJ_LOCUS14421</name>
</gene>
<proteinExistence type="predicted"/>
<accession>A0A8S1HUG2</accession>
<reference evidence="2" key="1">
    <citation type="submission" date="2020-10" db="EMBL/GenBank/DDBJ databases">
        <authorList>
            <person name="Kikuchi T."/>
        </authorList>
    </citation>
    <scope>NUCLEOTIDE SEQUENCE</scope>
    <source>
        <strain evidence="2">NKZ352</strain>
    </source>
</reference>
<dbReference type="AlphaFoldDB" id="A0A8S1HUG2"/>
<feature type="compositionally biased region" description="Basic and acidic residues" evidence="1">
    <location>
        <begin position="43"/>
        <end position="52"/>
    </location>
</feature>
<feature type="region of interest" description="Disordered" evidence="1">
    <location>
        <begin position="105"/>
        <end position="162"/>
    </location>
</feature>
<feature type="compositionally biased region" description="Polar residues" evidence="1">
    <location>
        <begin position="57"/>
        <end position="67"/>
    </location>
</feature>
<feature type="compositionally biased region" description="Basic and acidic residues" evidence="1">
    <location>
        <begin position="133"/>
        <end position="162"/>
    </location>
</feature>
<dbReference type="Proteomes" id="UP000835052">
    <property type="component" value="Unassembled WGS sequence"/>
</dbReference>
<protein>
    <submittedName>
        <fullName evidence="2">Uncharacterized protein</fullName>
    </submittedName>
</protein>
<feature type="compositionally biased region" description="Basic and acidic residues" evidence="1">
    <location>
        <begin position="72"/>
        <end position="81"/>
    </location>
</feature>
<feature type="region of interest" description="Disordered" evidence="1">
    <location>
        <begin position="43"/>
        <end position="91"/>
    </location>
</feature>
<keyword evidence="3" id="KW-1185">Reference proteome</keyword>
<evidence type="ECO:0000313" key="2">
    <source>
        <dbReference type="EMBL" id="CAD6198515.1"/>
    </source>
</evidence>
<evidence type="ECO:0000313" key="3">
    <source>
        <dbReference type="Proteomes" id="UP000835052"/>
    </source>
</evidence>
<dbReference type="OrthoDB" id="5853127at2759"/>
<dbReference type="Gene3D" id="6.10.140.1430">
    <property type="match status" value="1"/>
</dbReference>
<dbReference type="EMBL" id="CAJGYM010000128">
    <property type="protein sequence ID" value="CAD6198515.1"/>
    <property type="molecule type" value="Genomic_DNA"/>
</dbReference>
<organism evidence="2 3">
    <name type="scientific">Caenorhabditis auriculariae</name>
    <dbReference type="NCBI Taxonomy" id="2777116"/>
    <lineage>
        <taxon>Eukaryota</taxon>
        <taxon>Metazoa</taxon>
        <taxon>Ecdysozoa</taxon>
        <taxon>Nematoda</taxon>
        <taxon>Chromadorea</taxon>
        <taxon>Rhabditida</taxon>
        <taxon>Rhabditina</taxon>
        <taxon>Rhabditomorpha</taxon>
        <taxon>Rhabditoidea</taxon>
        <taxon>Rhabditidae</taxon>
        <taxon>Peloderinae</taxon>
        <taxon>Caenorhabditis</taxon>
    </lineage>
</organism>
<sequence length="162" mass="18325">MLSRTQFLTNTASRVYLQNAQRMAHGSEKGVLGAAIDKTKEMASDAKERMKDAYNSVAGQQDFQNKSYADATSDKSKDLREQASSTWENLKDKAADLKESVKEIAQDGKEKVQSGYRQMKEDAAEQWDAIKGTPEETRQARDFRERAGEQLKKSGRDIQKRQ</sequence>
<feature type="compositionally biased region" description="Basic and acidic residues" evidence="1">
    <location>
        <begin position="105"/>
        <end position="123"/>
    </location>
</feature>
<name>A0A8S1HUG2_9PELO</name>
<evidence type="ECO:0000256" key="1">
    <source>
        <dbReference type="SAM" id="MobiDB-lite"/>
    </source>
</evidence>